<dbReference type="OrthoDB" id="5571448at2"/>
<dbReference type="GO" id="GO:0004016">
    <property type="term" value="F:adenylate cyclase activity"/>
    <property type="evidence" value="ECO:0007669"/>
    <property type="project" value="InterPro"/>
</dbReference>
<dbReference type="GO" id="GO:0006171">
    <property type="term" value="P:cAMP biosynthetic process"/>
    <property type="evidence" value="ECO:0007669"/>
    <property type="project" value="InterPro"/>
</dbReference>
<name>A0A662ZIB1_9GAMM</name>
<dbReference type="PANTHER" id="PTHR38760">
    <property type="entry name" value="ADENYLATE CYCLASE"/>
    <property type="match status" value="1"/>
</dbReference>
<proteinExistence type="predicted"/>
<evidence type="ECO:0000259" key="1">
    <source>
        <dbReference type="Pfam" id="PF12633"/>
    </source>
</evidence>
<reference evidence="2 3" key="1">
    <citation type="submission" date="2016-10" db="EMBL/GenBank/DDBJ databases">
        <authorList>
            <person name="Varghese N."/>
            <person name="Submissions S."/>
        </authorList>
    </citation>
    <scope>NUCLEOTIDE SEQUENCE [LARGE SCALE GENOMIC DNA]</scope>
    <source>
        <strain evidence="2 3">DSM 1361</strain>
    </source>
</reference>
<dbReference type="InterPro" id="IPR000274">
    <property type="entry name" value="Adenylate_cyclase_1"/>
</dbReference>
<dbReference type="EMBL" id="FOXF01000027">
    <property type="protein sequence ID" value="SFP47817.1"/>
    <property type="molecule type" value="Genomic_DNA"/>
</dbReference>
<dbReference type="RefSeq" id="WP_093142468.1">
    <property type="nucleotide sequence ID" value="NZ_FOXF01000027.1"/>
</dbReference>
<organism evidence="2 3">
    <name type="scientific">Ruminobacter amylophilus</name>
    <dbReference type="NCBI Taxonomy" id="867"/>
    <lineage>
        <taxon>Bacteria</taxon>
        <taxon>Pseudomonadati</taxon>
        <taxon>Pseudomonadota</taxon>
        <taxon>Gammaproteobacteria</taxon>
        <taxon>Aeromonadales</taxon>
        <taxon>Succinivibrionaceae</taxon>
        <taxon>Ruminobacter</taxon>
    </lineage>
</organism>
<evidence type="ECO:0000313" key="3">
    <source>
        <dbReference type="Proteomes" id="UP000243745"/>
    </source>
</evidence>
<dbReference type="Proteomes" id="UP000243745">
    <property type="component" value="Unassembled WGS sequence"/>
</dbReference>
<sequence length="832" mass="95601">MFSKVKLYEQRYRELNEYRLAKAQEFVNEKGKLFFNLVPLMLHLNNSAVPCALAGDVPHGICNFKLNDIQRQVLDDYSVATASVIDINTAEESILGLYCMGSTASVGQSPNSDFDYWVCVSEYMPNERIRLLEKKCKFIKEMAASSEYKLDVNFFIVKTDKFKQHLNVDKKNAEDLIDCGMGVDEENCGTALHMFLLDEFYRSAICVAGKMLTWMIVPCSHEHDYNEYVRQLYAKRIISRDEWLDLGCIGDIPSNEYYGAALWLLYKGIDSPFKASIKILLMETYSAEYPQTQLISMRVKDWMQNNEGYSLNLDSYYMVFEKISRFLRNHNDYERLELLRICFFQKINEGFAKIVDPQAQAGRRTLINNMIEAWGWSMETVSRLSNRNTWNIVDVVNIYQRVFNVMIQSYHALLTFGVEYKVTDAISYRDLSVLSRKLFVVFDSFPGKVKQYLLSNKLNLAEKNISFIEARDSTVLKKGWYVYNKSLNDPSLIGTPPIFYFSNLVSAVATCYFNALINKKTVIEVHTPNKNITSERVRGICNELKSQFENYPSVVGNNSLLGVTNVKTMIVLVNFTQDPTRNHKFQGGMDRSSMSTFSYGNSNECLIGSLSVIMSNSWNEIICNHYEGQDAVVDFLKEMSHIFIPGAALPVSTTVLDFSTHMGDVMVRPDMENLINLCMNNLHKKLLTSKNITIGKVDYILQFNSRAMNLVRAEEVKEKNPIKAEIINGGEANKDLVPSIIEANCMYGLTQYFFVKNDNDSYQIFNSSENQELKIYDNFKASISELILDITSYYTHSQSKFAKEKEKHKYRQYFNLPQFFLVDVANNTISPL</sequence>
<dbReference type="Pfam" id="PF01295">
    <property type="entry name" value="Adenylate_cycl"/>
    <property type="match status" value="1"/>
</dbReference>
<keyword evidence="3" id="KW-1185">Reference proteome</keyword>
<gene>
    <name evidence="2" type="ORF">SAMN02910344_01494</name>
</gene>
<protein>
    <submittedName>
        <fullName evidence="2">Adenylate cyclase, class 1</fullName>
    </submittedName>
</protein>
<dbReference type="PIRSF" id="PIRSF001444">
    <property type="entry name" value="Adenylate_cycl"/>
    <property type="match status" value="1"/>
</dbReference>
<evidence type="ECO:0000313" key="2">
    <source>
        <dbReference type="EMBL" id="SFP47817.1"/>
    </source>
</evidence>
<dbReference type="AlphaFoldDB" id="A0A662ZIB1"/>
<feature type="domain" description="Adenylate cyclase class-I N-terminal" evidence="1">
    <location>
        <begin position="6"/>
        <end position="215"/>
    </location>
</feature>
<accession>A0A662ZIB1</accession>
<dbReference type="Pfam" id="PF12633">
    <property type="entry name" value="Adenyl_cycl_N"/>
    <property type="match status" value="1"/>
</dbReference>
<dbReference type="InterPro" id="IPR024685">
    <property type="entry name" value="Adenylate_cyclase_1_N"/>
</dbReference>
<dbReference type="PANTHER" id="PTHR38760:SF1">
    <property type="entry name" value="ADENYLATE CYCLASE"/>
    <property type="match status" value="1"/>
</dbReference>